<organism evidence="4 5">
    <name type="scientific">Pedobacter cryoconitis</name>
    <dbReference type="NCBI Taxonomy" id="188932"/>
    <lineage>
        <taxon>Bacteria</taxon>
        <taxon>Pseudomonadati</taxon>
        <taxon>Bacteroidota</taxon>
        <taxon>Sphingobacteriia</taxon>
        <taxon>Sphingobacteriales</taxon>
        <taxon>Sphingobacteriaceae</taxon>
        <taxon>Pedobacter</taxon>
    </lineage>
</organism>
<evidence type="ECO:0000256" key="2">
    <source>
        <dbReference type="SAM" id="SignalP"/>
    </source>
</evidence>
<dbReference type="AlphaFoldDB" id="A0A7X0J268"/>
<gene>
    <name evidence="4" type="ORF">HDF25_001213</name>
</gene>
<evidence type="ECO:0000256" key="1">
    <source>
        <dbReference type="ARBA" id="ARBA00008455"/>
    </source>
</evidence>
<proteinExistence type="inferred from homology"/>
<reference evidence="4 5" key="1">
    <citation type="submission" date="2020-08" db="EMBL/GenBank/DDBJ databases">
        <title>Genomic Encyclopedia of Type Strains, Phase IV (KMG-V): Genome sequencing to study the core and pangenomes of soil and plant-associated prokaryotes.</title>
        <authorList>
            <person name="Whitman W."/>
        </authorList>
    </citation>
    <scope>NUCLEOTIDE SEQUENCE [LARGE SCALE GENOMIC DNA]</scope>
    <source>
        <strain evidence="4 5">M2T3</strain>
    </source>
</reference>
<dbReference type="EMBL" id="JACHCC010000003">
    <property type="protein sequence ID" value="MBB6499072.1"/>
    <property type="molecule type" value="Genomic_DNA"/>
</dbReference>
<dbReference type="InterPro" id="IPR038765">
    <property type="entry name" value="Papain-like_cys_pep_sf"/>
</dbReference>
<dbReference type="CDD" id="cd02619">
    <property type="entry name" value="Peptidase_C1"/>
    <property type="match status" value="1"/>
</dbReference>
<feature type="chain" id="PRO_5030954690" evidence="2">
    <location>
        <begin position="30"/>
        <end position="338"/>
    </location>
</feature>
<evidence type="ECO:0000313" key="4">
    <source>
        <dbReference type="EMBL" id="MBB6499072.1"/>
    </source>
</evidence>
<dbReference type="SMART" id="SM00645">
    <property type="entry name" value="Pept_C1"/>
    <property type="match status" value="1"/>
</dbReference>
<dbReference type="PANTHER" id="PTHR12411">
    <property type="entry name" value="CYSTEINE PROTEASE FAMILY C1-RELATED"/>
    <property type="match status" value="1"/>
</dbReference>
<sequence length="338" mass="37634">MKTNQKIKTSLISTLLLVVLCFGSCKKGAQNGTSSPDLSGSNLQQSFFSGYIPTPKAILDKLPKLSAENLPKTEAYFPAKFTMNTPPIGDQGNTGTCVAWATSYSTWSTEQYYRTASNTYDNSKNVFSPNYVYNQLSTDCNSGLYVTSALNLIKKQGSCTYTTLPFSDNCSSAVSQLQKDSAALHQIANVEYYLLDKDTRKNTTAIKMLLFQKHPIIFGCDVDGDNMNNQAIWNQFGKPRFSYDKNFIAPANVGHDIPVGGHAMAIVGYDDSKHAFKVQNQWGTGWREQGFFWIDYDFFGSGTHPNYVLNYDAAKNKYSYGTGTDTRDVFNEAYVFLN</sequence>
<accession>A0A7X0J268</accession>
<comment type="caution">
    <text evidence="4">The sequence shown here is derived from an EMBL/GenBank/DDBJ whole genome shotgun (WGS) entry which is preliminary data.</text>
</comment>
<dbReference type="Gene3D" id="3.90.70.10">
    <property type="entry name" value="Cysteine proteinases"/>
    <property type="match status" value="1"/>
</dbReference>
<evidence type="ECO:0000313" key="5">
    <source>
        <dbReference type="Proteomes" id="UP000521017"/>
    </source>
</evidence>
<dbReference type="RefSeq" id="WP_184623778.1">
    <property type="nucleotide sequence ID" value="NZ_JACHCC010000003.1"/>
</dbReference>
<evidence type="ECO:0000259" key="3">
    <source>
        <dbReference type="SMART" id="SM00645"/>
    </source>
</evidence>
<dbReference type="GO" id="GO:0008234">
    <property type="term" value="F:cysteine-type peptidase activity"/>
    <property type="evidence" value="ECO:0007669"/>
    <property type="project" value="InterPro"/>
</dbReference>
<feature type="signal peptide" evidence="2">
    <location>
        <begin position="1"/>
        <end position="29"/>
    </location>
</feature>
<dbReference type="PROSITE" id="PS00639">
    <property type="entry name" value="THIOL_PROTEASE_HIS"/>
    <property type="match status" value="1"/>
</dbReference>
<keyword evidence="4" id="KW-0378">Hydrolase</keyword>
<dbReference type="Proteomes" id="UP000521017">
    <property type="component" value="Unassembled WGS sequence"/>
</dbReference>
<dbReference type="SUPFAM" id="SSF54001">
    <property type="entry name" value="Cysteine proteinases"/>
    <property type="match status" value="1"/>
</dbReference>
<dbReference type="GO" id="GO:0006508">
    <property type="term" value="P:proteolysis"/>
    <property type="evidence" value="ECO:0007669"/>
    <property type="project" value="UniProtKB-KW"/>
</dbReference>
<feature type="domain" description="Peptidase C1A papain C-terminal" evidence="3">
    <location>
        <begin position="77"/>
        <end position="309"/>
    </location>
</feature>
<dbReference type="InterPro" id="IPR025660">
    <property type="entry name" value="Pept_his_AS"/>
</dbReference>
<name>A0A7X0J268_9SPHI</name>
<dbReference type="InterPro" id="IPR013128">
    <property type="entry name" value="Peptidase_C1A"/>
</dbReference>
<comment type="similarity">
    <text evidence="1">Belongs to the peptidase C1 family.</text>
</comment>
<keyword evidence="2" id="KW-0732">Signal</keyword>
<protein>
    <submittedName>
        <fullName evidence="4">C1A family cysteine protease</fullName>
    </submittedName>
</protein>
<dbReference type="Pfam" id="PF00112">
    <property type="entry name" value="Peptidase_C1"/>
    <property type="match status" value="1"/>
</dbReference>
<dbReference type="InterPro" id="IPR000668">
    <property type="entry name" value="Peptidase_C1A_C"/>
</dbReference>
<keyword evidence="4" id="KW-0645">Protease</keyword>